<protein>
    <submittedName>
        <fullName evidence="2">HupE/UreJ family protein</fullName>
    </submittedName>
</protein>
<feature type="transmembrane region" description="Helical" evidence="1">
    <location>
        <begin position="234"/>
        <end position="260"/>
    </location>
</feature>
<comment type="caution">
    <text evidence="2">The sequence shown here is derived from an EMBL/GenBank/DDBJ whole genome shotgun (WGS) entry which is preliminary data.</text>
</comment>
<evidence type="ECO:0000256" key="1">
    <source>
        <dbReference type="SAM" id="Phobius"/>
    </source>
</evidence>
<feature type="transmembrane region" description="Helical" evidence="1">
    <location>
        <begin position="307"/>
        <end position="327"/>
    </location>
</feature>
<dbReference type="Pfam" id="PF13795">
    <property type="entry name" value="HupE_UreJ_2"/>
    <property type="match status" value="1"/>
</dbReference>
<name>A0ABV7M8W4_9PROT</name>
<reference evidence="3" key="1">
    <citation type="journal article" date="2019" name="Int. J. Syst. Evol. Microbiol.">
        <title>The Global Catalogue of Microorganisms (GCM) 10K type strain sequencing project: providing services to taxonomists for standard genome sequencing and annotation.</title>
        <authorList>
            <consortium name="The Broad Institute Genomics Platform"/>
            <consortium name="The Broad Institute Genome Sequencing Center for Infectious Disease"/>
            <person name="Wu L."/>
            <person name="Ma J."/>
        </authorList>
    </citation>
    <scope>NUCLEOTIDE SEQUENCE [LARGE SCALE GENOMIC DNA]</scope>
    <source>
        <strain evidence="3">KCTC 22245</strain>
    </source>
</reference>
<keyword evidence="1" id="KW-1133">Transmembrane helix</keyword>
<gene>
    <name evidence="2" type="ORF">ACFONP_03860</name>
</gene>
<keyword evidence="3" id="KW-1185">Reference proteome</keyword>
<evidence type="ECO:0000313" key="3">
    <source>
        <dbReference type="Proteomes" id="UP001595607"/>
    </source>
</evidence>
<feature type="transmembrane region" description="Helical" evidence="1">
    <location>
        <begin position="206"/>
        <end position="222"/>
    </location>
</feature>
<keyword evidence="1" id="KW-0812">Transmembrane</keyword>
<dbReference type="RefSeq" id="WP_189573653.1">
    <property type="nucleotide sequence ID" value="NZ_BMXU01000001.1"/>
</dbReference>
<proteinExistence type="predicted"/>
<organism evidence="2 3">
    <name type="scientific">Parvularcula lutaonensis</name>
    <dbReference type="NCBI Taxonomy" id="491923"/>
    <lineage>
        <taxon>Bacteria</taxon>
        <taxon>Pseudomonadati</taxon>
        <taxon>Pseudomonadota</taxon>
        <taxon>Alphaproteobacteria</taxon>
        <taxon>Parvularculales</taxon>
        <taxon>Parvularculaceae</taxon>
        <taxon>Parvularcula</taxon>
    </lineage>
</organism>
<evidence type="ECO:0000313" key="2">
    <source>
        <dbReference type="EMBL" id="MFC3301859.1"/>
    </source>
</evidence>
<feature type="transmembrane region" description="Helical" evidence="1">
    <location>
        <begin position="272"/>
        <end position="295"/>
    </location>
</feature>
<sequence length="329" mass="35238">MWTRIILVVLVSLFPGDAWADVVRTAKIALEPSIEDEHGEERVHTYLLTADLPQQLATLDSPVWPDQCTGELRGRFVEGQGIRSVYALSCDRPLGPPDAIVLPWRLDGAEFEARLDARTVRTAVTASDGLLELPLGEVAGRSLTKLAGDFLYQGVLHIWFGWDHLLFVIVLTLMTAGGALLRLVTAFTAGHSVSLALGFFDVIRVPILPVEAVIALSIVFLAREAMSADRASQASLASFLTIGLFGVLHGLGFASALAGLGVGEGERLSGLLFFNVGVELGQIAIIAVLLGLIAIAGKTLQPARQAVLVGCGGFAMFWMIERTFLILQA</sequence>
<accession>A0ABV7M8W4</accession>
<keyword evidence="1" id="KW-0472">Membrane</keyword>
<dbReference type="Proteomes" id="UP001595607">
    <property type="component" value="Unassembled WGS sequence"/>
</dbReference>
<dbReference type="InterPro" id="IPR032809">
    <property type="entry name" value="Put_HupE_UreJ"/>
</dbReference>
<dbReference type="EMBL" id="JBHRVA010000002">
    <property type="protein sequence ID" value="MFC3301859.1"/>
    <property type="molecule type" value="Genomic_DNA"/>
</dbReference>